<comment type="caution">
    <text evidence="1">The sequence shown here is derived from an EMBL/GenBank/DDBJ whole genome shotgun (WGS) entry which is preliminary data.</text>
</comment>
<sequence>MAVGSIEDSVIAKLKLDELQPEEKPAALLAYFDSVITGKTRTSPVELKAVLSLLCSYKDLDRKKEITAYLNTHQISMEHFFSDNMQRFDRFEFKPYFLKLKGIEPGHEFAVPVNARRNFENIQPLNTKLYKDLLESDQQALQLKKAALQKVDLPAIAARRAEESRKITDALNQLKLRLDKDLQSGAVTKEQVLAKLRFVEELYLPELQLRHNEPALQKLAELLFAGAEQAAVDEVFSSLKMPQKQREAFCEALAKKI</sequence>
<dbReference type="Proteomes" id="UP000269352">
    <property type="component" value="Unassembled WGS sequence"/>
</dbReference>
<organism evidence="1 2">
    <name type="scientific">Termititenax aidoneus</name>
    <dbReference type="NCBI Taxonomy" id="2218524"/>
    <lineage>
        <taxon>Bacteria</taxon>
        <taxon>Bacillati</taxon>
        <taxon>Candidatus Margulisiibacteriota</taxon>
        <taxon>Candidatus Termititenacia</taxon>
        <taxon>Candidatus Termititenacales</taxon>
        <taxon>Candidatus Termititenacaceae</taxon>
        <taxon>Candidatus Termititenax</taxon>
    </lineage>
</organism>
<accession>A0A388TAB2</accession>
<keyword evidence="2" id="KW-1185">Reference proteome</keyword>
<protein>
    <submittedName>
        <fullName evidence="1">Uncharacterized protein</fullName>
    </submittedName>
</protein>
<name>A0A388TAB2_TERA1</name>
<dbReference type="AlphaFoldDB" id="A0A388TAB2"/>
<evidence type="ECO:0000313" key="1">
    <source>
        <dbReference type="EMBL" id="GBR73626.1"/>
    </source>
</evidence>
<gene>
    <name evidence="1" type="ORF">NO1_0968</name>
</gene>
<reference evidence="1 2" key="1">
    <citation type="journal article" date="2019" name="ISME J.">
        <title>Genome analyses of uncultured TG2/ZB3 bacteria in 'Margulisbacteria' specifically attached to ectosymbiotic spirochetes of protists in the termite gut.</title>
        <authorList>
            <person name="Utami Y.D."/>
            <person name="Kuwahara H."/>
            <person name="Igai K."/>
            <person name="Murakami T."/>
            <person name="Sugaya K."/>
            <person name="Morikawa T."/>
            <person name="Nagura Y."/>
            <person name="Yuki M."/>
            <person name="Deevong P."/>
            <person name="Inoue T."/>
            <person name="Kihara K."/>
            <person name="Lo N."/>
            <person name="Yamada A."/>
            <person name="Ohkuma M."/>
            <person name="Hongoh Y."/>
        </authorList>
    </citation>
    <scope>NUCLEOTIDE SEQUENCE [LARGE SCALE GENOMIC DNA]</scope>
    <source>
        <strain evidence="1">NkOx7-01</strain>
    </source>
</reference>
<proteinExistence type="predicted"/>
<evidence type="ECO:0000313" key="2">
    <source>
        <dbReference type="Proteomes" id="UP000269352"/>
    </source>
</evidence>
<dbReference type="EMBL" id="BGZN01000015">
    <property type="protein sequence ID" value="GBR73626.1"/>
    <property type="molecule type" value="Genomic_DNA"/>
</dbReference>